<dbReference type="InterPro" id="IPR055343">
    <property type="entry name" value="CREG_beta-barrel"/>
</dbReference>
<keyword evidence="2" id="KW-0732">Signal</keyword>
<feature type="domain" description="DUF2470" evidence="3">
    <location>
        <begin position="246"/>
        <end position="322"/>
    </location>
</feature>
<protein>
    <recommendedName>
        <fullName evidence="7">DUF2470 domain-containing protein</fullName>
    </recommendedName>
</protein>
<keyword evidence="6" id="KW-1185">Reference proteome</keyword>
<evidence type="ECO:0000313" key="5">
    <source>
        <dbReference type="EMBL" id="CAH0368174.1"/>
    </source>
</evidence>
<dbReference type="SUPFAM" id="SSF50475">
    <property type="entry name" value="FMN-binding split barrel"/>
    <property type="match status" value="1"/>
</dbReference>
<feature type="signal peptide" evidence="2">
    <location>
        <begin position="1"/>
        <end position="15"/>
    </location>
</feature>
<dbReference type="PANTHER" id="PTHR13343:SF24">
    <property type="entry name" value="OS07G0573800 PROTEIN"/>
    <property type="match status" value="1"/>
</dbReference>
<feature type="domain" description="CREG-like beta-barrel" evidence="4">
    <location>
        <begin position="101"/>
        <end position="234"/>
    </location>
</feature>
<evidence type="ECO:0000313" key="6">
    <source>
        <dbReference type="Proteomes" id="UP000789595"/>
    </source>
</evidence>
<dbReference type="EMBL" id="CAKKNE010000002">
    <property type="protein sequence ID" value="CAH0368174.1"/>
    <property type="molecule type" value="Genomic_DNA"/>
</dbReference>
<dbReference type="PANTHER" id="PTHR13343">
    <property type="entry name" value="CREG1 PROTEIN"/>
    <property type="match status" value="1"/>
</dbReference>
<dbReference type="Proteomes" id="UP000789595">
    <property type="component" value="Unassembled WGS sequence"/>
</dbReference>
<dbReference type="InterPro" id="IPR019595">
    <property type="entry name" value="DUF2470"/>
</dbReference>
<dbReference type="GO" id="GO:0005737">
    <property type="term" value="C:cytoplasm"/>
    <property type="evidence" value="ECO:0007669"/>
    <property type="project" value="UniProtKB-ARBA"/>
</dbReference>
<feature type="region of interest" description="Disordered" evidence="1">
    <location>
        <begin position="31"/>
        <end position="64"/>
    </location>
</feature>
<dbReference type="Pfam" id="PF13883">
    <property type="entry name" value="CREG_beta-barrel"/>
    <property type="match status" value="1"/>
</dbReference>
<dbReference type="OrthoDB" id="2138282at2759"/>
<sequence length="341" mass="37017">MRPLATMLMLRCTAALVPRALPRVSTRLLSTQTDGVTGTKFEEPDEKKNPQRRGGHQVKGMKEVDPETAKRMEAVREHQSNCPRLPWADEIRTMAAQPRGFASLSTVSCAEGIEGFPSGSVVGFATLDDGTPIFCFSAMSGHTKNLLADSRASLTVTEPGFEGAADARAVFTGRVVPLKAEQADAAREAYIKAHPTAFWAQFGDFKMYGMTEMLDVSFVGGFARAGGVTVDEYLEASVDPCLAFSEPVMGHMNGDHGSSLKQYVEVLVGCAPVKSARMKRLDRLGFDVRVEDAESGSTGVLRVPFDEEVTERKKIKDAIVALSKKCAAINPDWRPHGSEEE</sequence>
<dbReference type="AlphaFoldDB" id="A0A8J2SHS7"/>
<evidence type="ECO:0000256" key="1">
    <source>
        <dbReference type="SAM" id="MobiDB-lite"/>
    </source>
</evidence>
<dbReference type="InterPro" id="IPR012349">
    <property type="entry name" value="Split_barrel_FMN-bd"/>
</dbReference>
<gene>
    <name evidence="5" type="ORF">PECAL_2P12280</name>
</gene>
<proteinExistence type="predicted"/>
<feature type="compositionally biased region" description="Basic and acidic residues" evidence="1">
    <location>
        <begin position="40"/>
        <end position="49"/>
    </location>
</feature>
<accession>A0A8J2SHS7</accession>
<dbReference type="Gene3D" id="2.30.110.10">
    <property type="entry name" value="Electron Transport, Fmn-binding Protein, Chain A"/>
    <property type="match status" value="1"/>
</dbReference>
<organism evidence="5 6">
    <name type="scientific">Pelagomonas calceolata</name>
    <dbReference type="NCBI Taxonomy" id="35677"/>
    <lineage>
        <taxon>Eukaryota</taxon>
        <taxon>Sar</taxon>
        <taxon>Stramenopiles</taxon>
        <taxon>Ochrophyta</taxon>
        <taxon>Pelagophyceae</taxon>
        <taxon>Pelagomonadales</taxon>
        <taxon>Pelagomonadaceae</taxon>
        <taxon>Pelagomonas</taxon>
    </lineage>
</organism>
<reference evidence="5" key="1">
    <citation type="submission" date="2021-11" db="EMBL/GenBank/DDBJ databases">
        <authorList>
            <consortium name="Genoscope - CEA"/>
            <person name="William W."/>
        </authorList>
    </citation>
    <scope>NUCLEOTIDE SEQUENCE</scope>
</reference>
<evidence type="ECO:0000256" key="2">
    <source>
        <dbReference type="SAM" id="SignalP"/>
    </source>
</evidence>
<dbReference type="Gene3D" id="3.20.180.10">
    <property type="entry name" value="PNP-oxidase-like"/>
    <property type="match status" value="1"/>
</dbReference>
<evidence type="ECO:0000259" key="4">
    <source>
        <dbReference type="Pfam" id="PF13883"/>
    </source>
</evidence>
<dbReference type="InterPro" id="IPR037119">
    <property type="entry name" value="Haem_oxidase_HugZ-like_sf"/>
</dbReference>
<evidence type="ECO:0008006" key="7">
    <source>
        <dbReference type="Google" id="ProtNLM"/>
    </source>
</evidence>
<feature type="chain" id="PRO_5035213126" description="DUF2470 domain-containing protein" evidence="2">
    <location>
        <begin position="16"/>
        <end position="341"/>
    </location>
</feature>
<name>A0A8J2SHS7_9STRA</name>
<dbReference type="Pfam" id="PF10615">
    <property type="entry name" value="DUF2470"/>
    <property type="match status" value="1"/>
</dbReference>
<evidence type="ECO:0000259" key="3">
    <source>
        <dbReference type="Pfam" id="PF10615"/>
    </source>
</evidence>
<comment type="caution">
    <text evidence="5">The sequence shown here is derived from an EMBL/GenBank/DDBJ whole genome shotgun (WGS) entry which is preliminary data.</text>
</comment>